<comment type="caution">
    <text evidence="3">The sequence shown here is derived from an EMBL/GenBank/DDBJ whole genome shotgun (WGS) entry which is preliminary data.</text>
</comment>
<dbReference type="InterPro" id="IPR052726">
    <property type="entry name" value="Phage_Baseplate_Hub"/>
</dbReference>
<feature type="domain" description="Baseplate J-like C-terminal" evidence="2">
    <location>
        <begin position="230"/>
        <end position="305"/>
    </location>
</feature>
<dbReference type="AlphaFoldDB" id="A0A4Q7EIK3"/>
<organism evidence="3 4">
    <name type="scientific">Pseudoalteromonas rubra</name>
    <dbReference type="NCBI Taxonomy" id="43658"/>
    <lineage>
        <taxon>Bacteria</taxon>
        <taxon>Pseudomonadati</taxon>
        <taxon>Pseudomonadota</taxon>
        <taxon>Gammaproteobacteria</taxon>
        <taxon>Alteromonadales</taxon>
        <taxon>Pseudoalteromonadaceae</taxon>
        <taxon>Pseudoalteromonas</taxon>
    </lineage>
</organism>
<dbReference type="PANTHER" id="PTHR35862">
    <property type="entry name" value="FELS-2 PROPHAGE PROTEIN"/>
    <property type="match status" value="1"/>
</dbReference>
<gene>
    <name evidence="3" type="ORF">C3B51_05805</name>
</gene>
<dbReference type="PANTHER" id="PTHR35862:SF1">
    <property type="entry name" value="FELS-2 PROPHAGE PROTEIN"/>
    <property type="match status" value="1"/>
</dbReference>
<name>A0A4Q7EIK3_9GAMM</name>
<dbReference type="Proteomes" id="UP000292345">
    <property type="component" value="Unassembled WGS sequence"/>
</dbReference>
<dbReference type="InterPro" id="IPR058530">
    <property type="entry name" value="Baseplate_J-like_C"/>
</dbReference>
<dbReference type="InterPro" id="IPR014507">
    <property type="entry name" value="Baseplate_assembly_J_pred"/>
</dbReference>
<dbReference type="InterPro" id="IPR058531">
    <property type="entry name" value="Baseplate_J_M"/>
</dbReference>
<dbReference type="Pfam" id="PF26079">
    <property type="entry name" value="Baseplate_J_C"/>
    <property type="match status" value="1"/>
</dbReference>
<sequence>MRYCTDAGPNRVFLFLFVKTEGEMSQFSTPDLSRVPLPDLLQDVDFEQQFSEIKQRFLASHPQYADALKLESDPLTALLQTLAYQQVLHTQQANDAVKGVMLATASGADLDAIASRYNLLRDEGESDTRFRQRIQLAFDGLNTAGSVSAYTFHTLSLDPAIRDVTVHSPAPCEITLTILSNEGDGTPTQALLDKVGKHFAAQGWEHQGASQVRPLGDRVTIHGAQIVPFTVNAQLIVLPGPSAEAIRLSAEDALQAYLTSRRALGKKVTRAGLFAALHREGVDEVNLLSPANNVSVTQAQSAWCEHMQVSVVVKDE</sequence>
<dbReference type="PIRSF" id="PIRSF020481">
    <property type="entry name" value="BAP"/>
    <property type="match status" value="1"/>
</dbReference>
<accession>A0A4Q7EIK3</accession>
<evidence type="ECO:0000259" key="2">
    <source>
        <dbReference type="Pfam" id="PF26079"/>
    </source>
</evidence>
<evidence type="ECO:0000313" key="3">
    <source>
        <dbReference type="EMBL" id="RZM83791.1"/>
    </source>
</evidence>
<feature type="domain" description="Baseplate J-like central" evidence="1">
    <location>
        <begin position="143"/>
        <end position="221"/>
    </location>
</feature>
<evidence type="ECO:0000313" key="4">
    <source>
        <dbReference type="Proteomes" id="UP000292345"/>
    </source>
</evidence>
<proteinExistence type="predicted"/>
<protein>
    <submittedName>
        <fullName evidence="3">Baseplate J family protein</fullName>
    </submittedName>
</protein>
<dbReference type="EMBL" id="PPUZ01000015">
    <property type="protein sequence ID" value="RZM83791.1"/>
    <property type="molecule type" value="Genomic_DNA"/>
</dbReference>
<evidence type="ECO:0000259" key="1">
    <source>
        <dbReference type="Pfam" id="PF26078"/>
    </source>
</evidence>
<reference evidence="3 4" key="1">
    <citation type="submission" date="2018-01" db="EMBL/GenBank/DDBJ databases">
        <title>Co-occurrence of chitin degradation, pigmentation and bioactivity in marine Pseudoalteromonas.</title>
        <authorList>
            <person name="Paulsen S."/>
            <person name="Gram L."/>
            <person name="Machado H."/>
        </authorList>
    </citation>
    <scope>NUCLEOTIDE SEQUENCE [LARGE SCALE GENOMIC DNA]</scope>
    <source>
        <strain evidence="3 4">S1946</strain>
    </source>
</reference>
<dbReference type="Pfam" id="PF26078">
    <property type="entry name" value="Baseplate_J_M"/>
    <property type="match status" value="1"/>
</dbReference>